<evidence type="ECO:0000256" key="10">
    <source>
        <dbReference type="ARBA" id="ARBA00023170"/>
    </source>
</evidence>
<dbReference type="PROSITE" id="PS50262">
    <property type="entry name" value="G_PROTEIN_RECEP_F1_2"/>
    <property type="match status" value="1"/>
</dbReference>
<dbReference type="InterPro" id="IPR009132">
    <property type="entry name" value="TAAR_fam"/>
</dbReference>
<evidence type="ECO:0000256" key="6">
    <source>
        <dbReference type="ARBA" id="ARBA00022989"/>
    </source>
</evidence>
<protein>
    <recommendedName>
        <fullName evidence="13">Trace amine-associated receptor 1</fullName>
    </recommendedName>
</protein>
<dbReference type="GO" id="GO:0005789">
    <property type="term" value="C:endoplasmic reticulum membrane"/>
    <property type="evidence" value="ECO:0007669"/>
    <property type="project" value="UniProtKB-SubCell"/>
</dbReference>
<feature type="transmembrane region" description="Helical" evidence="15">
    <location>
        <begin position="33"/>
        <end position="57"/>
    </location>
</feature>
<keyword evidence="8 15" id="KW-0472">Membrane</keyword>
<gene>
    <name evidence="17" type="ORF">chiPu_0004014</name>
</gene>
<dbReference type="OrthoDB" id="5959645at2759"/>
<sequence length="343" mass="39576">MNSSLRSTETVEYCYSFAEQSCMKANRSSGLRVSLYLFGVVAILVTVVGNMLVIISISHFKKLHTPTNYLILSLAVADFLLGCMVMPYSLVRSIENCWYLGEMFCKLQSSFDFMLCAASIFHLCFISIDRYYAVCDPLKYKTRITLQIVLMMIFTSWILSAFVGFGMICLELNLIEIRDLYYRQIYCYGGCILLMGKFCSVIYSLISFYLPGFIMLCIYTKIYFVATKQARAINDIARQTQAIKDSKNISSQTSERKAAKTLGIVMGVFLICWSPYFTSNFIDPFIEHSTPRIMFDLFFWFGYLNSAFNPVIYAFFYSWFRKALKNVLTFKIFTTDSSRINLF</sequence>
<evidence type="ECO:0000256" key="15">
    <source>
        <dbReference type="SAM" id="Phobius"/>
    </source>
</evidence>
<dbReference type="OMA" id="NWANNIR"/>
<evidence type="ECO:0000256" key="13">
    <source>
        <dbReference type="ARBA" id="ARBA00039439"/>
    </source>
</evidence>
<evidence type="ECO:0000256" key="5">
    <source>
        <dbReference type="ARBA" id="ARBA00022824"/>
    </source>
</evidence>
<feature type="transmembrane region" description="Helical" evidence="15">
    <location>
        <begin position="111"/>
        <end position="128"/>
    </location>
</feature>
<evidence type="ECO:0000256" key="14">
    <source>
        <dbReference type="RuleBase" id="RU000688"/>
    </source>
</evidence>
<dbReference type="GO" id="GO:0001594">
    <property type="term" value="F:trace-amine receptor activity"/>
    <property type="evidence" value="ECO:0007669"/>
    <property type="project" value="InterPro"/>
</dbReference>
<dbReference type="InterPro" id="IPR009133">
    <property type="entry name" value="TAAR1"/>
</dbReference>
<dbReference type="SMART" id="SM01381">
    <property type="entry name" value="7TM_GPCR_Srsx"/>
    <property type="match status" value="1"/>
</dbReference>
<keyword evidence="7 14" id="KW-0297">G-protein coupled receptor</keyword>
<feature type="transmembrane region" description="Helical" evidence="15">
    <location>
        <begin position="69"/>
        <end position="91"/>
    </location>
</feature>
<evidence type="ECO:0000256" key="9">
    <source>
        <dbReference type="ARBA" id="ARBA00023157"/>
    </source>
</evidence>
<dbReference type="FunFam" id="1.20.1070.10:FF:000030">
    <property type="entry name" value="trace amine-associated receptor 1"/>
    <property type="match status" value="1"/>
</dbReference>
<evidence type="ECO:0000256" key="7">
    <source>
        <dbReference type="ARBA" id="ARBA00023040"/>
    </source>
</evidence>
<keyword evidence="5" id="KW-0256">Endoplasmic reticulum</keyword>
<evidence type="ECO:0000313" key="17">
    <source>
        <dbReference type="EMBL" id="GCC25603.1"/>
    </source>
</evidence>
<evidence type="ECO:0000313" key="18">
    <source>
        <dbReference type="Proteomes" id="UP000287033"/>
    </source>
</evidence>
<reference evidence="17 18" key="1">
    <citation type="journal article" date="2018" name="Nat. Ecol. Evol.">
        <title>Shark genomes provide insights into elasmobranch evolution and the origin of vertebrates.</title>
        <authorList>
            <person name="Hara Y"/>
            <person name="Yamaguchi K"/>
            <person name="Onimaru K"/>
            <person name="Kadota M"/>
            <person name="Koyanagi M"/>
            <person name="Keeley SD"/>
            <person name="Tatsumi K"/>
            <person name="Tanaka K"/>
            <person name="Motone F"/>
            <person name="Kageyama Y"/>
            <person name="Nozu R"/>
            <person name="Adachi N"/>
            <person name="Nishimura O"/>
            <person name="Nakagawa R"/>
            <person name="Tanegashima C"/>
            <person name="Kiyatake I"/>
            <person name="Matsumoto R"/>
            <person name="Murakumo K"/>
            <person name="Nishida K"/>
            <person name="Terakita A"/>
            <person name="Kuratani S"/>
            <person name="Sato K"/>
            <person name="Hyodo S Kuraku.S."/>
        </authorList>
    </citation>
    <scope>NUCLEOTIDE SEQUENCE [LARGE SCALE GENOMIC DNA]</scope>
</reference>
<comment type="similarity">
    <text evidence="14">Belongs to the G-protein coupled receptor 1 family.</text>
</comment>
<dbReference type="PRINTS" id="PR01831">
    <property type="entry name" value="TRACEAMINE1R"/>
</dbReference>
<accession>A0A401S5C1</accession>
<evidence type="ECO:0000256" key="1">
    <source>
        <dbReference type="ARBA" id="ARBA00004477"/>
    </source>
</evidence>
<feature type="transmembrane region" description="Helical" evidence="15">
    <location>
        <begin position="297"/>
        <end position="320"/>
    </location>
</feature>
<keyword evidence="3" id="KW-1003">Cell membrane</keyword>
<dbReference type="PRINTS" id="PR01830">
    <property type="entry name" value="TRACEAMINER"/>
</dbReference>
<comment type="caution">
    <text evidence="17">The sequence shown here is derived from an EMBL/GenBank/DDBJ whole genome shotgun (WGS) entry which is preliminary data.</text>
</comment>
<dbReference type="PANTHER" id="PTHR24249:SF415">
    <property type="entry name" value="TRACE AMINE-ASSOCIATED RECEPTOR 1"/>
    <property type="match status" value="1"/>
</dbReference>
<dbReference type="PRINTS" id="PR00237">
    <property type="entry name" value="GPCRRHODOPSN"/>
</dbReference>
<dbReference type="SUPFAM" id="SSF81321">
    <property type="entry name" value="Family A G protein-coupled receptor-like"/>
    <property type="match status" value="1"/>
</dbReference>
<dbReference type="GO" id="GO:0005886">
    <property type="term" value="C:plasma membrane"/>
    <property type="evidence" value="ECO:0007669"/>
    <property type="project" value="UniProtKB-SubCell"/>
</dbReference>
<keyword evidence="10 14" id="KW-0675">Receptor</keyword>
<evidence type="ECO:0000256" key="3">
    <source>
        <dbReference type="ARBA" id="ARBA00022475"/>
    </source>
</evidence>
<evidence type="ECO:0000259" key="16">
    <source>
        <dbReference type="PROSITE" id="PS50262"/>
    </source>
</evidence>
<keyword evidence="11" id="KW-0325">Glycoprotein</keyword>
<keyword evidence="4 14" id="KW-0812">Transmembrane</keyword>
<keyword evidence="12 14" id="KW-0807">Transducer</keyword>
<evidence type="ECO:0000256" key="2">
    <source>
        <dbReference type="ARBA" id="ARBA00004651"/>
    </source>
</evidence>
<keyword evidence="18" id="KW-1185">Reference proteome</keyword>
<evidence type="ECO:0000256" key="4">
    <source>
        <dbReference type="ARBA" id="ARBA00022692"/>
    </source>
</evidence>
<dbReference type="CDD" id="cd15314">
    <property type="entry name" value="7tmA_TAAR1"/>
    <property type="match status" value="1"/>
</dbReference>
<keyword evidence="6 15" id="KW-1133">Transmembrane helix</keyword>
<comment type="subcellular location">
    <subcellularLocation>
        <location evidence="2">Cell membrane</location>
        <topology evidence="2">Multi-pass membrane protein</topology>
    </subcellularLocation>
    <subcellularLocation>
        <location evidence="1">Endoplasmic reticulum membrane</location>
        <topology evidence="1">Multi-pass membrane protein</topology>
    </subcellularLocation>
</comment>
<evidence type="ECO:0000256" key="12">
    <source>
        <dbReference type="ARBA" id="ARBA00023224"/>
    </source>
</evidence>
<dbReference type="InterPro" id="IPR017452">
    <property type="entry name" value="GPCR_Rhodpsn_7TM"/>
</dbReference>
<proteinExistence type="inferred from homology"/>
<dbReference type="Proteomes" id="UP000287033">
    <property type="component" value="Unassembled WGS sequence"/>
</dbReference>
<feature type="transmembrane region" description="Helical" evidence="15">
    <location>
        <begin position="209"/>
        <end position="226"/>
    </location>
</feature>
<feature type="domain" description="G-protein coupled receptors family 1 profile" evidence="16">
    <location>
        <begin position="49"/>
        <end position="313"/>
    </location>
</feature>
<feature type="transmembrane region" description="Helical" evidence="15">
    <location>
        <begin position="258"/>
        <end position="277"/>
    </location>
</feature>
<dbReference type="InterPro" id="IPR000276">
    <property type="entry name" value="GPCR_Rhodpsn"/>
</dbReference>
<dbReference type="STRING" id="137246.A0A401S5C1"/>
<dbReference type="PROSITE" id="PS00237">
    <property type="entry name" value="G_PROTEIN_RECEP_F1_1"/>
    <property type="match status" value="1"/>
</dbReference>
<keyword evidence="9" id="KW-1015">Disulfide bond</keyword>
<dbReference type="Pfam" id="PF00001">
    <property type="entry name" value="7tm_1"/>
    <property type="match status" value="1"/>
</dbReference>
<evidence type="ECO:0000256" key="8">
    <source>
        <dbReference type="ARBA" id="ARBA00023136"/>
    </source>
</evidence>
<organism evidence="17 18">
    <name type="scientific">Chiloscyllium punctatum</name>
    <name type="common">Brownbanded bambooshark</name>
    <name type="synonym">Hemiscyllium punctatum</name>
    <dbReference type="NCBI Taxonomy" id="137246"/>
    <lineage>
        <taxon>Eukaryota</taxon>
        <taxon>Metazoa</taxon>
        <taxon>Chordata</taxon>
        <taxon>Craniata</taxon>
        <taxon>Vertebrata</taxon>
        <taxon>Chondrichthyes</taxon>
        <taxon>Elasmobranchii</taxon>
        <taxon>Galeomorphii</taxon>
        <taxon>Galeoidea</taxon>
        <taxon>Orectolobiformes</taxon>
        <taxon>Hemiscylliidae</taxon>
        <taxon>Chiloscyllium</taxon>
    </lineage>
</organism>
<dbReference type="EMBL" id="BEZZ01000092">
    <property type="protein sequence ID" value="GCC25603.1"/>
    <property type="molecule type" value="Genomic_DNA"/>
</dbReference>
<feature type="transmembrane region" description="Helical" evidence="15">
    <location>
        <begin position="148"/>
        <end position="173"/>
    </location>
</feature>
<dbReference type="InterPro" id="IPR050569">
    <property type="entry name" value="TAAR"/>
</dbReference>
<name>A0A401S5C1_CHIPU</name>
<dbReference type="Gene3D" id="1.20.1070.10">
    <property type="entry name" value="Rhodopsin 7-helix transmembrane proteins"/>
    <property type="match status" value="1"/>
</dbReference>
<evidence type="ECO:0000256" key="11">
    <source>
        <dbReference type="ARBA" id="ARBA00023180"/>
    </source>
</evidence>
<dbReference type="AlphaFoldDB" id="A0A401S5C1"/>
<dbReference type="PANTHER" id="PTHR24249">
    <property type="entry name" value="HISTAMINE RECEPTOR-RELATED G-PROTEIN COUPLED RECEPTOR"/>
    <property type="match status" value="1"/>
</dbReference>